<evidence type="ECO:0000259" key="1">
    <source>
        <dbReference type="Pfam" id="PF08242"/>
    </source>
</evidence>
<dbReference type="SUPFAM" id="SSF53335">
    <property type="entry name" value="S-adenosyl-L-methionine-dependent methyltransferases"/>
    <property type="match status" value="1"/>
</dbReference>
<keyword evidence="2" id="KW-0808">Transferase</keyword>
<organism evidence="2 3">
    <name type="scientific">Magnetofaba australis IT-1</name>
    <dbReference type="NCBI Taxonomy" id="1434232"/>
    <lineage>
        <taxon>Bacteria</taxon>
        <taxon>Pseudomonadati</taxon>
        <taxon>Pseudomonadota</taxon>
        <taxon>Magnetococcia</taxon>
        <taxon>Magnetococcales</taxon>
        <taxon>Magnetococcaceae</taxon>
        <taxon>Magnetofaba</taxon>
    </lineage>
</organism>
<dbReference type="InterPro" id="IPR013217">
    <property type="entry name" value="Methyltransf_12"/>
</dbReference>
<keyword evidence="3" id="KW-1185">Reference proteome</keyword>
<reference evidence="2 3" key="1">
    <citation type="journal article" date="2016" name="BMC Genomics">
        <title>Combined genomic and structural analyses of a cultured magnetotactic bacterium reveals its niche adaptation to a dynamic environment.</title>
        <authorList>
            <person name="Araujo A.C."/>
            <person name="Morillo V."/>
            <person name="Cypriano J."/>
            <person name="Teixeira L.C."/>
            <person name="Leao P."/>
            <person name="Lyra S."/>
            <person name="Almeida L.G."/>
            <person name="Bazylinski D.A."/>
            <person name="Vasconcellos A.T."/>
            <person name="Abreu F."/>
            <person name="Lins U."/>
        </authorList>
    </citation>
    <scope>NUCLEOTIDE SEQUENCE [LARGE SCALE GENOMIC DNA]</scope>
    <source>
        <strain evidence="2 3">IT-1</strain>
    </source>
</reference>
<sequence>MNEAEQARAYAEADFSIPHENFVDLFAERYGNLDELDAPCALDLGCGPGDVALRFARRFPRVQVDGLDGAQAMLAAAPPLFARAEPGAAQRVQLHFGLLPDDPPPRPCYDVIISNSLLHHLRDPMVLWRSAQRWAAADAIGFVMDLMRPHSEQQARWMVQHYAGNEADLLQDDFLASLHAAYRLDEVHQQLADAGLNHWNVEAVSDRHLIAWGRFPNNS</sequence>
<dbReference type="STRING" id="1434232.MAIT1_03128"/>
<dbReference type="GO" id="GO:0008168">
    <property type="term" value="F:methyltransferase activity"/>
    <property type="evidence" value="ECO:0007669"/>
    <property type="project" value="UniProtKB-KW"/>
</dbReference>
<gene>
    <name evidence="2" type="ORF">MAIT1_03128</name>
</gene>
<dbReference type="GO" id="GO:0032259">
    <property type="term" value="P:methylation"/>
    <property type="evidence" value="ECO:0007669"/>
    <property type="project" value="UniProtKB-KW"/>
</dbReference>
<evidence type="ECO:0000313" key="3">
    <source>
        <dbReference type="Proteomes" id="UP000194003"/>
    </source>
</evidence>
<dbReference type="AlphaFoldDB" id="A0A1Y2K648"/>
<dbReference type="InterPro" id="IPR029063">
    <property type="entry name" value="SAM-dependent_MTases_sf"/>
</dbReference>
<dbReference type="Proteomes" id="UP000194003">
    <property type="component" value="Unassembled WGS sequence"/>
</dbReference>
<keyword evidence="2" id="KW-0489">Methyltransferase</keyword>
<name>A0A1Y2K648_9PROT</name>
<proteinExistence type="predicted"/>
<accession>A0A1Y2K648</accession>
<comment type="caution">
    <text evidence="2">The sequence shown here is derived from an EMBL/GenBank/DDBJ whole genome shotgun (WGS) entry which is preliminary data.</text>
</comment>
<protein>
    <submittedName>
        <fullName evidence="2">Putative type 12 methyltransferase</fullName>
    </submittedName>
</protein>
<dbReference type="EMBL" id="LVJN01000018">
    <property type="protein sequence ID" value="OSM05000.1"/>
    <property type="molecule type" value="Genomic_DNA"/>
</dbReference>
<feature type="domain" description="Methyltransferase type 12" evidence="1">
    <location>
        <begin position="42"/>
        <end position="138"/>
    </location>
</feature>
<evidence type="ECO:0000313" key="2">
    <source>
        <dbReference type="EMBL" id="OSM05000.1"/>
    </source>
</evidence>
<dbReference type="CDD" id="cd02440">
    <property type="entry name" value="AdoMet_MTases"/>
    <property type="match status" value="1"/>
</dbReference>
<dbReference type="Gene3D" id="3.40.50.150">
    <property type="entry name" value="Vaccinia Virus protein VP39"/>
    <property type="match status" value="1"/>
</dbReference>
<dbReference type="Pfam" id="PF08242">
    <property type="entry name" value="Methyltransf_12"/>
    <property type="match status" value="1"/>
</dbReference>